<evidence type="ECO:0000313" key="7">
    <source>
        <dbReference type="Proteomes" id="UP001304895"/>
    </source>
</evidence>
<dbReference type="AlphaFoldDB" id="A0AAN6Z9S4"/>
<dbReference type="EMBL" id="MU853442">
    <property type="protein sequence ID" value="KAK4130116.1"/>
    <property type="molecule type" value="Genomic_DNA"/>
</dbReference>
<dbReference type="Proteomes" id="UP001304895">
    <property type="component" value="Unassembled WGS sequence"/>
</dbReference>
<evidence type="ECO:0000256" key="4">
    <source>
        <dbReference type="RuleBase" id="RU367022"/>
    </source>
</evidence>
<comment type="similarity">
    <text evidence="4">Belongs to the copper transporter (Ctr) (TC 1.A.56) family. SLC31A subfamily.</text>
</comment>
<feature type="compositionally biased region" description="Basic and acidic residues" evidence="5">
    <location>
        <begin position="1"/>
        <end position="16"/>
    </location>
</feature>
<keyword evidence="3 4" id="KW-0472">Membrane</keyword>
<dbReference type="GO" id="GO:0005886">
    <property type="term" value="C:plasma membrane"/>
    <property type="evidence" value="ECO:0007669"/>
    <property type="project" value="TreeGrafter"/>
</dbReference>
<accession>A0AAN6Z9S4</accession>
<keyword evidence="4" id="KW-0187">Copper transport</keyword>
<dbReference type="Pfam" id="PF04145">
    <property type="entry name" value="Ctr"/>
    <property type="match status" value="1"/>
</dbReference>
<feature type="region of interest" description="Disordered" evidence="5">
    <location>
        <begin position="1"/>
        <end position="29"/>
    </location>
</feature>
<dbReference type="GO" id="GO:0005375">
    <property type="term" value="F:copper ion transmembrane transporter activity"/>
    <property type="evidence" value="ECO:0007669"/>
    <property type="project" value="UniProtKB-UniRule"/>
</dbReference>
<comment type="caution">
    <text evidence="6">The sequence shown here is derived from an EMBL/GenBank/DDBJ whole genome shotgun (WGS) entry which is preliminary data.</text>
</comment>
<keyword evidence="4" id="KW-0186">Copper</keyword>
<keyword evidence="4" id="KW-0813">Transport</keyword>
<comment type="subcellular location">
    <subcellularLocation>
        <location evidence="4">Membrane</location>
        <topology evidence="4">Multi-pass membrane protein</topology>
    </subcellularLocation>
</comment>
<evidence type="ECO:0000313" key="6">
    <source>
        <dbReference type="EMBL" id="KAK4130116.1"/>
    </source>
</evidence>
<keyword evidence="4" id="KW-0406">Ion transport</keyword>
<dbReference type="PANTHER" id="PTHR12483">
    <property type="entry name" value="SOLUTE CARRIER FAMILY 31 COPPER TRANSPORTERS"/>
    <property type="match status" value="1"/>
</dbReference>
<feature type="transmembrane region" description="Helical" evidence="4">
    <location>
        <begin position="61"/>
        <end position="81"/>
    </location>
</feature>
<proteinExistence type="inferred from homology"/>
<organism evidence="6 7">
    <name type="scientific">Trichocladium antarcticum</name>
    <dbReference type="NCBI Taxonomy" id="1450529"/>
    <lineage>
        <taxon>Eukaryota</taxon>
        <taxon>Fungi</taxon>
        <taxon>Dikarya</taxon>
        <taxon>Ascomycota</taxon>
        <taxon>Pezizomycotina</taxon>
        <taxon>Sordariomycetes</taxon>
        <taxon>Sordariomycetidae</taxon>
        <taxon>Sordariales</taxon>
        <taxon>Chaetomiaceae</taxon>
        <taxon>Trichocladium</taxon>
    </lineage>
</organism>
<reference evidence="6" key="1">
    <citation type="journal article" date="2023" name="Mol. Phylogenet. Evol.">
        <title>Genome-scale phylogeny and comparative genomics of the fungal order Sordariales.</title>
        <authorList>
            <person name="Hensen N."/>
            <person name="Bonometti L."/>
            <person name="Westerberg I."/>
            <person name="Brannstrom I.O."/>
            <person name="Guillou S."/>
            <person name="Cros-Aarteil S."/>
            <person name="Calhoun S."/>
            <person name="Haridas S."/>
            <person name="Kuo A."/>
            <person name="Mondo S."/>
            <person name="Pangilinan J."/>
            <person name="Riley R."/>
            <person name="LaButti K."/>
            <person name="Andreopoulos B."/>
            <person name="Lipzen A."/>
            <person name="Chen C."/>
            <person name="Yan M."/>
            <person name="Daum C."/>
            <person name="Ng V."/>
            <person name="Clum A."/>
            <person name="Steindorff A."/>
            <person name="Ohm R.A."/>
            <person name="Martin F."/>
            <person name="Silar P."/>
            <person name="Natvig D.O."/>
            <person name="Lalanne C."/>
            <person name="Gautier V."/>
            <person name="Ament-Velasquez S.L."/>
            <person name="Kruys A."/>
            <person name="Hutchinson M.I."/>
            <person name="Powell A.J."/>
            <person name="Barry K."/>
            <person name="Miller A.N."/>
            <person name="Grigoriev I.V."/>
            <person name="Debuchy R."/>
            <person name="Gladieux P."/>
            <person name="Hiltunen Thoren M."/>
            <person name="Johannesson H."/>
        </authorList>
    </citation>
    <scope>NUCLEOTIDE SEQUENCE</scope>
    <source>
        <strain evidence="6">CBS 123565</strain>
    </source>
</reference>
<keyword evidence="2 4" id="KW-1133">Transmembrane helix</keyword>
<dbReference type="InterPro" id="IPR007274">
    <property type="entry name" value="Cop_transporter"/>
</dbReference>
<evidence type="ECO:0000256" key="5">
    <source>
        <dbReference type="SAM" id="MobiDB-lite"/>
    </source>
</evidence>
<sequence>MDTRNLFPRHDGHTTTDADSGMTMGMDGHSSSTHSAGMMAVFQTSLSTSLYSAKWTPKTTGTYAATCIFLIALAALFRALLACKSWQEQRWLDREMARRYVVVNGKGPLAENLSRDSLAKNMTMVLAENGIEENVVVVRNRTITHARPWRLSVDPARAVIDTGVAGVGYLLMLAVMSMNVGFGDHDHHPHNHCQAKPQAALPDPGIPMSAFS</sequence>
<dbReference type="PANTHER" id="PTHR12483:SF120">
    <property type="entry name" value="HIGH-AFFINITY COPPER TRANSPORTER CTRA2"/>
    <property type="match status" value="1"/>
</dbReference>
<gene>
    <name evidence="6" type="ORF">BT67DRAFT_437231</name>
</gene>
<evidence type="ECO:0000256" key="2">
    <source>
        <dbReference type="ARBA" id="ARBA00022989"/>
    </source>
</evidence>
<keyword evidence="1 4" id="KW-0812">Transmembrane</keyword>
<evidence type="ECO:0000256" key="3">
    <source>
        <dbReference type="ARBA" id="ARBA00023136"/>
    </source>
</evidence>
<name>A0AAN6Z9S4_9PEZI</name>
<reference evidence="6" key="2">
    <citation type="submission" date="2023-05" db="EMBL/GenBank/DDBJ databases">
        <authorList>
            <consortium name="Lawrence Berkeley National Laboratory"/>
            <person name="Steindorff A."/>
            <person name="Hensen N."/>
            <person name="Bonometti L."/>
            <person name="Westerberg I."/>
            <person name="Brannstrom I.O."/>
            <person name="Guillou S."/>
            <person name="Cros-Aarteil S."/>
            <person name="Calhoun S."/>
            <person name="Haridas S."/>
            <person name="Kuo A."/>
            <person name="Mondo S."/>
            <person name="Pangilinan J."/>
            <person name="Riley R."/>
            <person name="Labutti K."/>
            <person name="Andreopoulos B."/>
            <person name="Lipzen A."/>
            <person name="Chen C."/>
            <person name="Yanf M."/>
            <person name="Daum C."/>
            <person name="Ng V."/>
            <person name="Clum A."/>
            <person name="Ohm R."/>
            <person name="Martin F."/>
            <person name="Silar P."/>
            <person name="Natvig D."/>
            <person name="Lalanne C."/>
            <person name="Gautier V."/>
            <person name="Ament-Velasquez S.L."/>
            <person name="Kruys A."/>
            <person name="Hutchinson M.I."/>
            <person name="Powell A.J."/>
            <person name="Barry K."/>
            <person name="Miller A.N."/>
            <person name="Grigoriev I.V."/>
            <person name="Debuchy R."/>
            <person name="Gladieux P."/>
            <person name="Thoren M.H."/>
            <person name="Johannesson H."/>
        </authorList>
    </citation>
    <scope>NUCLEOTIDE SEQUENCE</scope>
    <source>
        <strain evidence="6">CBS 123565</strain>
    </source>
</reference>
<keyword evidence="7" id="KW-1185">Reference proteome</keyword>
<protein>
    <recommendedName>
        <fullName evidence="4">Copper transport protein</fullName>
    </recommendedName>
</protein>
<evidence type="ECO:0000256" key="1">
    <source>
        <dbReference type="ARBA" id="ARBA00022692"/>
    </source>
</evidence>